<keyword evidence="4" id="KW-0472">Membrane</keyword>
<evidence type="ECO:0000256" key="2">
    <source>
        <dbReference type="ARBA" id="ARBA00004395"/>
    </source>
</evidence>
<dbReference type="FunFam" id="3.40.525.10:FF:000011">
    <property type="entry name" value="SEC14 cytosolic factor"/>
    <property type="match status" value="1"/>
</dbReference>
<dbReference type="Gene3D" id="1.10.8.20">
    <property type="entry name" value="N-terminal domain of phosphatidylinositol transfer protein sec14p"/>
    <property type="match status" value="1"/>
</dbReference>
<comment type="similarity">
    <text evidence="8">Belongs to the SFH family.</text>
</comment>
<evidence type="ECO:0000313" key="12">
    <source>
        <dbReference type="Proteomes" id="UP001054252"/>
    </source>
</evidence>
<keyword evidence="3" id="KW-0813">Transport</keyword>
<dbReference type="SMART" id="SM00516">
    <property type="entry name" value="SEC14"/>
    <property type="match status" value="1"/>
</dbReference>
<dbReference type="InterPro" id="IPR001251">
    <property type="entry name" value="CRAL-TRIO_dom"/>
</dbReference>
<dbReference type="SUPFAM" id="SSF46938">
    <property type="entry name" value="CRAL/TRIO N-terminal domain"/>
    <property type="match status" value="1"/>
</dbReference>
<dbReference type="Pfam" id="PF00650">
    <property type="entry name" value="CRAL_TRIO"/>
    <property type="match status" value="1"/>
</dbReference>
<feature type="compositionally biased region" description="Basic and acidic residues" evidence="9">
    <location>
        <begin position="349"/>
        <end position="371"/>
    </location>
</feature>
<dbReference type="CDD" id="cd00170">
    <property type="entry name" value="SEC14"/>
    <property type="match status" value="1"/>
</dbReference>
<dbReference type="GO" id="GO:0005886">
    <property type="term" value="C:plasma membrane"/>
    <property type="evidence" value="ECO:0007669"/>
    <property type="project" value="UniProtKB-SubCell"/>
</dbReference>
<protein>
    <recommendedName>
        <fullName evidence="10">CRAL-TRIO domain-containing protein</fullName>
    </recommendedName>
</protein>
<keyword evidence="6" id="KW-0333">Golgi apparatus</keyword>
<reference evidence="11 12" key="1">
    <citation type="journal article" date="2021" name="Commun. Biol.">
        <title>The genome of Shorea leprosula (Dipterocarpaceae) highlights the ecological relevance of drought in aseasonal tropical rainforests.</title>
        <authorList>
            <person name="Ng K.K.S."/>
            <person name="Kobayashi M.J."/>
            <person name="Fawcett J.A."/>
            <person name="Hatakeyama M."/>
            <person name="Paape T."/>
            <person name="Ng C.H."/>
            <person name="Ang C.C."/>
            <person name="Tnah L.H."/>
            <person name="Lee C.T."/>
            <person name="Nishiyama T."/>
            <person name="Sese J."/>
            <person name="O'Brien M.J."/>
            <person name="Copetti D."/>
            <person name="Mohd Noor M.I."/>
            <person name="Ong R.C."/>
            <person name="Putra M."/>
            <person name="Sireger I.Z."/>
            <person name="Indrioko S."/>
            <person name="Kosugi Y."/>
            <person name="Izuno A."/>
            <person name="Isagi Y."/>
            <person name="Lee S.L."/>
            <person name="Shimizu K.K."/>
        </authorList>
    </citation>
    <scope>NUCLEOTIDE SEQUENCE [LARGE SCALE GENOMIC DNA]</scope>
    <source>
        <strain evidence="11">214</strain>
    </source>
</reference>
<keyword evidence="12" id="KW-1185">Reference proteome</keyword>
<dbReference type="PROSITE" id="PS50191">
    <property type="entry name" value="CRAL_TRIO"/>
    <property type="match status" value="1"/>
</dbReference>
<evidence type="ECO:0000256" key="3">
    <source>
        <dbReference type="ARBA" id="ARBA00022448"/>
    </source>
</evidence>
<dbReference type="EMBL" id="BPVZ01000056">
    <property type="protein sequence ID" value="GKV21120.1"/>
    <property type="molecule type" value="Genomic_DNA"/>
</dbReference>
<organism evidence="11 12">
    <name type="scientific">Rubroshorea leprosula</name>
    <dbReference type="NCBI Taxonomy" id="152421"/>
    <lineage>
        <taxon>Eukaryota</taxon>
        <taxon>Viridiplantae</taxon>
        <taxon>Streptophyta</taxon>
        <taxon>Embryophyta</taxon>
        <taxon>Tracheophyta</taxon>
        <taxon>Spermatophyta</taxon>
        <taxon>Magnoliopsida</taxon>
        <taxon>eudicotyledons</taxon>
        <taxon>Gunneridae</taxon>
        <taxon>Pentapetalae</taxon>
        <taxon>rosids</taxon>
        <taxon>malvids</taxon>
        <taxon>Malvales</taxon>
        <taxon>Dipterocarpaceae</taxon>
        <taxon>Rubroshorea</taxon>
    </lineage>
</organism>
<feature type="domain" description="CRAL-TRIO" evidence="10">
    <location>
        <begin position="139"/>
        <end position="313"/>
    </location>
</feature>
<evidence type="ECO:0000256" key="5">
    <source>
        <dbReference type="ARBA" id="ARBA00022927"/>
    </source>
</evidence>
<comment type="caution">
    <text evidence="11">The sequence shown here is derived from an EMBL/GenBank/DDBJ whole genome shotgun (WGS) entry which is preliminary data.</text>
</comment>
<evidence type="ECO:0000256" key="1">
    <source>
        <dbReference type="ARBA" id="ARBA00004202"/>
    </source>
</evidence>
<dbReference type="GO" id="GO:0015031">
    <property type="term" value="P:protein transport"/>
    <property type="evidence" value="ECO:0007669"/>
    <property type="project" value="UniProtKB-KW"/>
</dbReference>
<evidence type="ECO:0000256" key="8">
    <source>
        <dbReference type="ARBA" id="ARBA00038020"/>
    </source>
</evidence>
<dbReference type="InterPro" id="IPR036865">
    <property type="entry name" value="CRAL-TRIO_dom_sf"/>
</dbReference>
<evidence type="ECO:0000256" key="6">
    <source>
        <dbReference type="ARBA" id="ARBA00023034"/>
    </source>
</evidence>
<dbReference type="PRINTS" id="PR00180">
    <property type="entry name" value="CRETINALDHBP"/>
</dbReference>
<evidence type="ECO:0000256" key="7">
    <source>
        <dbReference type="ARBA" id="ARBA00023054"/>
    </source>
</evidence>
<dbReference type="GO" id="GO:0000139">
    <property type="term" value="C:Golgi membrane"/>
    <property type="evidence" value="ECO:0007669"/>
    <property type="project" value="UniProtKB-SubCell"/>
</dbReference>
<dbReference type="SUPFAM" id="SSF52087">
    <property type="entry name" value="CRAL/TRIO domain"/>
    <property type="match status" value="1"/>
</dbReference>
<proteinExistence type="inferred from homology"/>
<sequence length="390" mass="45148">MAGTLERQVKAGLEKSDVENFEDECKPRKLGSIRKKAITASYMFRHSLRKKSRRHSRVMSVAFDDDLDVEDIQAVDAFRQALILEELLPDRLDDQYMMLRFLRARKHDIEKAKQMWADMLNWRKEFGADTIMEDFDFEEYDEVINYYPQGYHGVDKDGRPVYIERLGLVDSSKLMQVTTIDRYLKYHVKEFEKTFSYKFPACTIAAKRHIDQSTTILDVQGVGLKNFNKTARDLIQRLQKIDGENYPETLNRMFIINAGSGFRLLWNTVKSFLDPKTTGKIHVLSNKYQSKLLEIINADELPEFLGGTCTCSDKGGCMRSDKGPWNDPEVIKKIRYGVAKNPKRFSTGAEEKAISEDEKSSKRSEAADTHVEYPSLFPPVNEVRFLYLNQ</sequence>
<dbReference type="Gene3D" id="3.40.525.10">
    <property type="entry name" value="CRAL-TRIO lipid binding domain"/>
    <property type="match status" value="1"/>
</dbReference>
<dbReference type="PANTHER" id="PTHR45657:SF1">
    <property type="entry name" value="CRAL-TRIO DOMAIN-CONTAINING PROTEIN YKL091C-RELATED"/>
    <property type="match status" value="1"/>
</dbReference>
<name>A0AAV5KAW5_9ROSI</name>
<keyword evidence="7" id="KW-0175">Coiled coil</keyword>
<dbReference type="InterPro" id="IPR036273">
    <property type="entry name" value="CRAL/TRIO_N_dom_sf"/>
</dbReference>
<dbReference type="InterPro" id="IPR011074">
    <property type="entry name" value="CRAL/TRIO_N_dom"/>
</dbReference>
<dbReference type="Pfam" id="PF03765">
    <property type="entry name" value="CRAL_TRIO_N"/>
    <property type="match status" value="1"/>
</dbReference>
<dbReference type="SMART" id="SM01100">
    <property type="entry name" value="CRAL_TRIO_N"/>
    <property type="match status" value="1"/>
</dbReference>
<evidence type="ECO:0000256" key="9">
    <source>
        <dbReference type="SAM" id="MobiDB-lite"/>
    </source>
</evidence>
<evidence type="ECO:0000259" key="10">
    <source>
        <dbReference type="PROSITE" id="PS50191"/>
    </source>
</evidence>
<gene>
    <name evidence="11" type="ORF">SLEP1_g31132</name>
</gene>
<feature type="region of interest" description="Disordered" evidence="9">
    <location>
        <begin position="346"/>
        <end position="371"/>
    </location>
</feature>
<accession>A0AAV5KAW5</accession>
<dbReference type="Proteomes" id="UP001054252">
    <property type="component" value="Unassembled WGS sequence"/>
</dbReference>
<evidence type="ECO:0000313" key="11">
    <source>
        <dbReference type="EMBL" id="GKV21120.1"/>
    </source>
</evidence>
<dbReference type="PANTHER" id="PTHR45657">
    <property type="entry name" value="CRAL-TRIO DOMAIN-CONTAINING PROTEIN YKL091C-RELATED"/>
    <property type="match status" value="1"/>
</dbReference>
<dbReference type="InterPro" id="IPR051026">
    <property type="entry name" value="PI/PC_transfer"/>
</dbReference>
<keyword evidence="4" id="KW-1003">Cell membrane</keyword>
<evidence type="ECO:0000256" key="4">
    <source>
        <dbReference type="ARBA" id="ARBA00022475"/>
    </source>
</evidence>
<comment type="subcellular location">
    <subcellularLocation>
        <location evidence="1">Cell membrane</location>
        <topology evidence="1">Peripheral membrane protein</topology>
    </subcellularLocation>
    <subcellularLocation>
        <location evidence="2">Golgi apparatus membrane</location>
        <topology evidence="2">Peripheral membrane protein</topology>
    </subcellularLocation>
</comment>
<dbReference type="AlphaFoldDB" id="A0AAV5KAW5"/>
<keyword evidence="5" id="KW-0653">Protein transport</keyword>